<name>A0A0A8YRV1_ARUDO</name>
<protein>
    <submittedName>
        <fullName evidence="1">Uncharacterized protein</fullName>
    </submittedName>
</protein>
<reference evidence="1" key="1">
    <citation type="submission" date="2014-09" db="EMBL/GenBank/DDBJ databases">
        <authorList>
            <person name="Magalhaes I.L.F."/>
            <person name="Oliveira U."/>
            <person name="Santos F.R."/>
            <person name="Vidigal T.H.D.A."/>
            <person name="Brescovit A.D."/>
            <person name="Santos A.J."/>
        </authorList>
    </citation>
    <scope>NUCLEOTIDE SEQUENCE</scope>
    <source>
        <tissue evidence="1">Shoot tissue taken approximately 20 cm above the soil surface</tissue>
    </source>
</reference>
<dbReference type="EMBL" id="GBRH01269387">
    <property type="protein sequence ID" value="JAD28508.1"/>
    <property type="molecule type" value="Transcribed_RNA"/>
</dbReference>
<accession>A0A0A8YRV1</accession>
<evidence type="ECO:0000313" key="1">
    <source>
        <dbReference type="EMBL" id="JAD28508.1"/>
    </source>
</evidence>
<sequence>MAKGSAKCQRLAQNLKLWNPRDPPSFLFCKRYS</sequence>
<reference evidence="1" key="2">
    <citation type="journal article" date="2015" name="Data Brief">
        <title>Shoot transcriptome of the giant reed, Arundo donax.</title>
        <authorList>
            <person name="Barrero R.A."/>
            <person name="Guerrero F.D."/>
            <person name="Moolhuijzen P."/>
            <person name="Goolsby J.A."/>
            <person name="Tidwell J."/>
            <person name="Bellgard S.E."/>
            <person name="Bellgard M.I."/>
        </authorList>
    </citation>
    <scope>NUCLEOTIDE SEQUENCE</scope>
    <source>
        <tissue evidence="1">Shoot tissue taken approximately 20 cm above the soil surface</tissue>
    </source>
</reference>
<organism evidence="1">
    <name type="scientific">Arundo donax</name>
    <name type="common">Giant reed</name>
    <name type="synonym">Donax arundinaceus</name>
    <dbReference type="NCBI Taxonomy" id="35708"/>
    <lineage>
        <taxon>Eukaryota</taxon>
        <taxon>Viridiplantae</taxon>
        <taxon>Streptophyta</taxon>
        <taxon>Embryophyta</taxon>
        <taxon>Tracheophyta</taxon>
        <taxon>Spermatophyta</taxon>
        <taxon>Magnoliopsida</taxon>
        <taxon>Liliopsida</taxon>
        <taxon>Poales</taxon>
        <taxon>Poaceae</taxon>
        <taxon>PACMAD clade</taxon>
        <taxon>Arundinoideae</taxon>
        <taxon>Arundineae</taxon>
        <taxon>Arundo</taxon>
    </lineage>
</organism>
<proteinExistence type="predicted"/>
<dbReference type="AlphaFoldDB" id="A0A0A8YRV1"/>